<dbReference type="SUPFAM" id="SSF46785">
    <property type="entry name" value="Winged helix' DNA-binding domain"/>
    <property type="match status" value="1"/>
</dbReference>
<dbReference type="InterPro" id="IPR036388">
    <property type="entry name" value="WH-like_DNA-bd_sf"/>
</dbReference>
<dbReference type="RefSeq" id="WP_153737881.1">
    <property type="nucleotide sequence ID" value="NZ_WJNG01000015.1"/>
</dbReference>
<organism evidence="5 6">
    <name type="scientific">Aquibacillus halophilus</name>
    <dbReference type="NCBI Taxonomy" id="930132"/>
    <lineage>
        <taxon>Bacteria</taxon>
        <taxon>Bacillati</taxon>
        <taxon>Bacillota</taxon>
        <taxon>Bacilli</taxon>
        <taxon>Bacillales</taxon>
        <taxon>Bacillaceae</taxon>
        <taxon>Aquibacillus</taxon>
    </lineage>
</organism>
<dbReference type="PROSITE" id="PS01117">
    <property type="entry name" value="HTH_MARR_1"/>
    <property type="match status" value="1"/>
</dbReference>
<dbReference type="InterPro" id="IPR036390">
    <property type="entry name" value="WH_DNA-bd_sf"/>
</dbReference>
<sequence>MKHEKGSEIASLIREINATLNAQLREAFKENNLTPPQMMIMFMLSEEKKLKVSEISTKMNLANSTVSGIIDRLEKLGYVQRVRSEVDRRVVHVEPSKQAEELHKLFHDTVTQFLGTIVEDATDKQITEVMTGLNTLQKLLNREKQKD</sequence>
<evidence type="ECO:0000259" key="4">
    <source>
        <dbReference type="PROSITE" id="PS50995"/>
    </source>
</evidence>
<evidence type="ECO:0000313" key="6">
    <source>
        <dbReference type="Proteomes" id="UP000799092"/>
    </source>
</evidence>
<evidence type="ECO:0000256" key="2">
    <source>
        <dbReference type="ARBA" id="ARBA00023125"/>
    </source>
</evidence>
<dbReference type="PROSITE" id="PS50995">
    <property type="entry name" value="HTH_MARR_2"/>
    <property type="match status" value="1"/>
</dbReference>
<keyword evidence="3" id="KW-0804">Transcription</keyword>
<dbReference type="EMBL" id="WJNG01000015">
    <property type="protein sequence ID" value="MRH44275.1"/>
    <property type="molecule type" value="Genomic_DNA"/>
</dbReference>
<dbReference type="PANTHER" id="PTHR42756:SF1">
    <property type="entry name" value="TRANSCRIPTIONAL REPRESSOR OF EMRAB OPERON"/>
    <property type="match status" value="1"/>
</dbReference>
<name>A0A6A8DEZ9_9BACI</name>
<comment type="caution">
    <text evidence="5">The sequence shown here is derived from an EMBL/GenBank/DDBJ whole genome shotgun (WGS) entry which is preliminary data.</text>
</comment>
<reference evidence="5" key="1">
    <citation type="submission" date="2019-11" db="EMBL/GenBank/DDBJ databases">
        <authorList>
            <person name="Li J."/>
        </authorList>
    </citation>
    <scope>NUCLEOTIDE SEQUENCE</scope>
    <source>
        <strain evidence="5">B6B</strain>
    </source>
</reference>
<keyword evidence="2" id="KW-0238">DNA-binding</keyword>
<protein>
    <submittedName>
        <fullName evidence="5">MarR family transcriptional regulator</fullName>
    </submittedName>
</protein>
<dbReference type="GO" id="GO:0003677">
    <property type="term" value="F:DNA binding"/>
    <property type="evidence" value="ECO:0007669"/>
    <property type="project" value="UniProtKB-KW"/>
</dbReference>
<dbReference type="InterPro" id="IPR023187">
    <property type="entry name" value="Tscrpt_reg_MarR-type_CS"/>
</dbReference>
<dbReference type="Pfam" id="PF01047">
    <property type="entry name" value="MarR"/>
    <property type="match status" value="1"/>
</dbReference>
<keyword evidence="6" id="KW-1185">Reference proteome</keyword>
<dbReference type="Proteomes" id="UP000799092">
    <property type="component" value="Unassembled WGS sequence"/>
</dbReference>
<dbReference type="AlphaFoldDB" id="A0A6A8DEZ9"/>
<dbReference type="PRINTS" id="PR00598">
    <property type="entry name" value="HTHMARR"/>
</dbReference>
<dbReference type="InterPro" id="IPR000835">
    <property type="entry name" value="HTH_MarR-typ"/>
</dbReference>
<proteinExistence type="predicted"/>
<dbReference type="GO" id="GO:0003700">
    <property type="term" value="F:DNA-binding transcription factor activity"/>
    <property type="evidence" value="ECO:0007669"/>
    <property type="project" value="InterPro"/>
</dbReference>
<evidence type="ECO:0000256" key="3">
    <source>
        <dbReference type="ARBA" id="ARBA00023163"/>
    </source>
</evidence>
<feature type="domain" description="HTH marR-type" evidence="4">
    <location>
        <begin position="6"/>
        <end position="141"/>
    </location>
</feature>
<dbReference type="Gene3D" id="1.10.10.10">
    <property type="entry name" value="Winged helix-like DNA-binding domain superfamily/Winged helix DNA-binding domain"/>
    <property type="match status" value="1"/>
</dbReference>
<evidence type="ECO:0000256" key="1">
    <source>
        <dbReference type="ARBA" id="ARBA00023015"/>
    </source>
</evidence>
<accession>A0A6A8DEZ9</accession>
<dbReference type="OrthoDB" id="327696at2"/>
<keyword evidence="1" id="KW-0805">Transcription regulation</keyword>
<gene>
    <name evidence="5" type="ORF">GH741_16650</name>
</gene>
<dbReference type="PANTHER" id="PTHR42756">
    <property type="entry name" value="TRANSCRIPTIONAL REGULATOR, MARR"/>
    <property type="match status" value="1"/>
</dbReference>
<evidence type="ECO:0000313" key="5">
    <source>
        <dbReference type="EMBL" id="MRH44275.1"/>
    </source>
</evidence>
<dbReference type="SMART" id="SM00347">
    <property type="entry name" value="HTH_MARR"/>
    <property type="match status" value="1"/>
</dbReference>